<reference evidence="3 4" key="1">
    <citation type="submission" date="2015-03" db="EMBL/GenBank/DDBJ databases">
        <title>Genome sequencing of Methylobacterium variabile DSM 16961.</title>
        <authorList>
            <person name="Chaudhry V."/>
            <person name="Patil P.B."/>
        </authorList>
    </citation>
    <scope>NUCLEOTIDE SEQUENCE [LARGE SCALE GENOMIC DNA]</scope>
    <source>
        <strain evidence="3 4">DSM 16961</strain>
    </source>
</reference>
<accession>A0A0J6SPS4</accession>
<name>A0A0J6SPS4_9HYPH</name>
<dbReference type="AlphaFoldDB" id="A0A0J6SPS4"/>
<keyword evidence="4" id="KW-1185">Reference proteome</keyword>
<dbReference type="Pfam" id="PF02627">
    <property type="entry name" value="CMD"/>
    <property type="match status" value="1"/>
</dbReference>
<feature type="chain" id="PRO_5005281784" description="Carboxymuconolactone decarboxylase-like domain-containing protein" evidence="1">
    <location>
        <begin position="21"/>
        <end position="206"/>
    </location>
</feature>
<evidence type="ECO:0000313" key="3">
    <source>
        <dbReference type="EMBL" id="KMO37230.1"/>
    </source>
</evidence>
<evidence type="ECO:0000313" key="4">
    <source>
        <dbReference type="Proteomes" id="UP000035955"/>
    </source>
</evidence>
<gene>
    <name evidence="3" type="ORF">VQ02_13800</name>
</gene>
<dbReference type="PATRIC" id="fig|298794.3.peg.7530"/>
<dbReference type="PANTHER" id="PTHR34846">
    <property type="entry name" value="4-CARBOXYMUCONOLACTONE DECARBOXYLASE FAMILY PROTEIN (AFU_ORTHOLOGUE AFUA_6G11590)"/>
    <property type="match status" value="1"/>
</dbReference>
<dbReference type="OrthoDB" id="4704294at2"/>
<dbReference type="InterPro" id="IPR003779">
    <property type="entry name" value="CMD-like"/>
</dbReference>
<dbReference type="EMBL" id="LABY01000087">
    <property type="protein sequence ID" value="KMO37230.1"/>
    <property type="molecule type" value="Genomic_DNA"/>
</dbReference>
<organism evidence="3 4">
    <name type="scientific">Methylobacterium variabile</name>
    <dbReference type="NCBI Taxonomy" id="298794"/>
    <lineage>
        <taxon>Bacteria</taxon>
        <taxon>Pseudomonadati</taxon>
        <taxon>Pseudomonadota</taxon>
        <taxon>Alphaproteobacteria</taxon>
        <taxon>Hyphomicrobiales</taxon>
        <taxon>Methylobacteriaceae</taxon>
        <taxon>Methylobacterium</taxon>
    </lineage>
</organism>
<feature type="signal peptide" evidence="1">
    <location>
        <begin position="1"/>
        <end position="20"/>
    </location>
</feature>
<dbReference type="GO" id="GO:0051920">
    <property type="term" value="F:peroxiredoxin activity"/>
    <property type="evidence" value="ECO:0007669"/>
    <property type="project" value="InterPro"/>
</dbReference>
<dbReference type="Proteomes" id="UP000035955">
    <property type="component" value="Unassembled WGS sequence"/>
</dbReference>
<evidence type="ECO:0000256" key="1">
    <source>
        <dbReference type="SAM" id="SignalP"/>
    </source>
</evidence>
<evidence type="ECO:0000259" key="2">
    <source>
        <dbReference type="Pfam" id="PF02627"/>
    </source>
</evidence>
<sequence length="206" mass="22348">MKAMMVLGAALALTLASALAQEGKTTTFPLVDPQTDDPVLKPIFDGMRARGAGPLHIHRTIGHAPEIYKGFAAFATALRQPGATSRGDRELIILRTTQLRKGDYEFAQHRRIGLTCGLTEAQVDGLADWKAKSVYSPRQQMILAFADAMVADGEVSDDLLARVKQTFSPKEIVELAMNSAFYTAVVQFSTAVRVEPETETTSYAGC</sequence>
<dbReference type="Gene3D" id="1.20.1290.10">
    <property type="entry name" value="AhpD-like"/>
    <property type="match status" value="1"/>
</dbReference>
<comment type="caution">
    <text evidence="3">The sequence shown here is derived from an EMBL/GenBank/DDBJ whole genome shotgun (WGS) entry which is preliminary data.</text>
</comment>
<dbReference type="SUPFAM" id="SSF69118">
    <property type="entry name" value="AhpD-like"/>
    <property type="match status" value="1"/>
</dbReference>
<feature type="domain" description="Carboxymuconolactone decarboxylase-like" evidence="2">
    <location>
        <begin position="65"/>
        <end position="147"/>
    </location>
</feature>
<keyword evidence="1" id="KW-0732">Signal</keyword>
<proteinExistence type="predicted"/>
<dbReference type="InterPro" id="IPR029032">
    <property type="entry name" value="AhpD-like"/>
</dbReference>
<protein>
    <recommendedName>
        <fullName evidence="2">Carboxymuconolactone decarboxylase-like domain-containing protein</fullName>
    </recommendedName>
</protein>
<dbReference type="PANTHER" id="PTHR34846:SF5">
    <property type="entry name" value="CARBOXYMUCONOLACTONE DECARBOXYLASE-LIKE DOMAIN-CONTAINING PROTEIN"/>
    <property type="match status" value="1"/>
</dbReference>